<accession>A0A7J6NCU3</accession>
<dbReference type="EMBL" id="JABANP010000496">
    <property type="protein sequence ID" value="KAF4681676.1"/>
    <property type="molecule type" value="Genomic_DNA"/>
</dbReference>
<sequence length="480" mass="53053">MNGRLVLGQPLERTEGTTLFPLVKPVWAEQMVAILASAVWVRGSSTKSRLMGPTLEQNSFPPGNAKGELPLAFDSGDDVTTLPRPVFSMVWEAFEAEFGLDRVDGSKMLRFNSKKDKRLTAFVDANGRIWSRKRAIRHLPVIVIKVDDAFTFEVPLTRHVSLRTTSSSADPYSYSIVCTSISALELQNFFLPQKLEVRIEKLEYVDGDVVSYVNRNVTINFGERKISKFQIGLMVGCSRVDKDIQPYALLGLSFSLPREPHAQVKTPSFIKQLVDAGEIPQPTVSIHVFKFSVGMNGRLVLGQPLERTEGTTLFPLVKPVWAEEMVAILVSAVCVRGSSANSRAMGATLEESSFPPGNAKRGLPVAFDSGADVTTLPQPVFSMVWEAIEGEFGSDRVDGSKMLRFNSKKDQRLTASVDANGRIWSRKRVIRHLPVIVIKVDDAFNFEVPLTRHVSPRTTSSSADPSLYSIVCTSISALEF</sequence>
<dbReference type="PANTHER" id="PTHR47965">
    <property type="entry name" value="ASPARTYL PROTEASE-RELATED"/>
    <property type="match status" value="1"/>
</dbReference>
<evidence type="ECO:0000256" key="3">
    <source>
        <dbReference type="ARBA" id="ARBA00022750"/>
    </source>
</evidence>
<gene>
    <name evidence="6" type="ORF">FOZ60_011714</name>
</gene>
<dbReference type="AlphaFoldDB" id="A0A7J6NCU3"/>
<keyword evidence="4" id="KW-0378">Hydrolase</keyword>
<dbReference type="SUPFAM" id="SSF50630">
    <property type="entry name" value="Acid proteases"/>
    <property type="match status" value="1"/>
</dbReference>
<dbReference type="GO" id="GO:0006508">
    <property type="term" value="P:proteolysis"/>
    <property type="evidence" value="ECO:0007669"/>
    <property type="project" value="UniProtKB-KW"/>
</dbReference>
<reference evidence="6 7" key="1">
    <citation type="submission" date="2020-04" db="EMBL/GenBank/DDBJ databases">
        <title>Perkinsus olseni comparative genomics.</title>
        <authorList>
            <person name="Bogema D.R."/>
        </authorList>
    </citation>
    <scope>NUCLEOTIDE SEQUENCE [LARGE SCALE GENOMIC DNA]</scope>
    <source>
        <strain evidence="6">00978-12</strain>
    </source>
</reference>
<keyword evidence="5" id="KW-0865">Zymogen</keyword>
<keyword evidence="1" id="KW-0645">Protease</keyword>
<dbReference type="PANTHER" id="PTHR47965:SF12">
    <property type="entry name" value="ASPARTIC PROTEINASE 3-RELATED"/>
    <property type="match status" value="1"/>
</dbReference>
<organism evidence="6 7">
    <name type="scientific">Perkinsus olseni</name>
    <name type="common">Perkinsus atlanticus</name>
    <dbReference type="NCBI Taxonomy" id="32597"/>
    <lineage>
        <taxon>Eukaryota</taxon>
        <taxon>Sar</taxon>
        <taxon>Alveolata</taxon>
        <taxon>Perkinsozoa</taxon>
        <taxon>Perkinsea</taxon>
        <taxon>Perkinsida</taxon>
        <taxon>Perkinsidae</taxon>
        <taxon>Perkinsus</taxon>
    </lineage>
</organism>
<evidence type="ECO:0000256" key="4">
    <source>
        <dbReference type="ARBA" id="ARBA00022801"/>
    </source>
</evidence>
<evidence type="ECO:0000256" key="1">
    <source>
        <dbReference type="ARBA" id="ARBA00022670"/>
    </source>
</evidence>
<comment type="caution">
    <text evidence="6">The sequence shown here is derived from an EMBL/GenBank/DDBJ whole genome shotgun (WGS) entry which is preliminary data.</text>
</comment>
<keyword evidence="2" id="KW-0732">Signal</keyword>
<dbReference type="GO" id="GO:0004190">
    <property type="term" value="F:aspartic-type endopeptidase activity"/>
    <property type="evidence" value="ECO:0007669"/>
    <property type="project" value="UniProtKB-KW"/>
</dbReference>
<dbReference type="InterPro" id="IPR001461">
    <property type="entry name" value="Aspartic_peptidase_A1"/>
</dbReference>
<dbReference type="InterPro" id="IPR001969">
    <property type="entry name" value="Aspartic_peptidase_AS"/>
</dbReference>
<evidence type="ECO:0000256" key="2">
    <source>
        <dbReference type="ARBA" id="ARBA00022729"/>
    </source>
</evidence>
<proteinExistence type="predicted"/>
<dbReference type="OrthoDB" id="10378251at2759"/>
<dbReference type="Gene3D" id="2.40.70.10">
    <property type="entry name" value="Acid Proteases"/>
    <property type="match status" value="1"/>
</dbReference>
<dbReference type="PROSITE" id="PS00141">
    <property type="entry name" value="ASP_PROTEASE"/>
    <property type="match status" value="1"/>
</dbReference>
<evidence type="ECO:0000313" key="7">
    <source>
        <dbReference type="Proteomes" id="UP000541610"/>
    </source>
</evidence>
<keyword evidence="3" id="KW-0064">Aspartyl protease</keyword>
<name>A0A7J6NCU3_PEROL</name>
<dbReference type="InterPro" id="IPR021109">
    <property type="entry name" value="Peptidase_aspartic_dom_sf"/>
</dbReference>
<protein>
    <submittedName>
        <fullName evidence="6">Uncharacterized protein</fullName>
    </submittedName>
</protein>
<evidence type="ECO:0000256" key="5">
    <source>
        <dbReference type="ARBA" id="ARBA00023145"/>
    </source>
</evidence>
<evidence type="ECO:0000313" key="6">
    <source>
        <dbReference type="EMBL" id="KAF4681676.1"/>
    </source>
</evidence>
<dbReference type="Proteomes" id="UP000541610">
    <property type="component" value="Unassembled WGS sequence"/>
</dbReference>